<gene>
    <name evidence="2" type="ORF">HMPREF9944_01421</name>
</gene>
<dbReference type="AlphaFoldDB" id="H1HMM7"/>
<evidence type="ECO:0008006" key="4">
    <source>
        <dbReference type="Google" id="ProtNLM"/>
    </source>
</evidence>
<keyword evidence="1" id="KW-0812">Transmembrane</keyword>
<keyword evidence="1" id="KW-0472">Membrane</keyword>
<evidence type="ECO:0000256" key="1">
    <source>
        <dbReference type="SAM" id="Phobius"/>
    </source>
</evidence>
<keyword evidence="3" id="KW-1185">Reference proteome</keyword>
<name>H1HMM7_9BACT</name>
<comment type="caution">
    <text evidence="2">The sequence shown here is derived from an EMBL/GenBank/DDBJ whole genome shotgun (WGS) entry which is preliminary data.</text>
</comment>
<evidence type="ECO:0000313" key="3">
    <source>
        <dbReference type="Proteomes" id="UP000003167"/>
    </source>
</evidence>
<feature type="transmembrane region" description="Helical" evidence="1">
    <location>
        <begin position="78"/>
        <end position="97"/>
    </location>
</feature>
<dbReference type="HOGENOM" id="CLU_2220753_0_0_10"/>
<proteinExistence type="predicted"/>
<dbReference type="Proteomes" id="UP000003167">
    <property type="component" value="Unassembled WGS sequence"/>
</dbReference>
<protein>
    <recommendedName>
        <fullName evidence="4">Cxxc_20_cxxc protein</fullName>
    </recommendedName>
</protein>
<evidence type="ECO:0000313" key="2">
    <source>
        <dbReference type="EMBL" id="EHO70214.1"/>
    </source>
</evidence>
<accession>H1HMM7</accession>
<organism evidence="2 3">
    <name type="scientific">Segatella maculosa OT 289</name>
    <dbReference type="NCBI Taxonomy" id="999422"/>
    <lineage>
        <taxon>Bacteria</taxon>
        <taxon>Pseudomonadati</taxon>
        <taxon>Bacteroidota</taxon>
        <taxon>Bacteroidia</taxon>
        <taxon>Bacteroidales</taxon>
        <taxon>Prevotellaceae</taxon>
        <taxon>Segatella</taxon>
    </lineage>
</organism>
<keyword evidence="1" id="KW-1133">Transmembrane helix</keyword>
<dbReference type="EMBL" id="AGEK01000027">
    <property type="protein sequence ID" value="EHO70214.1"/>
    <property type="molecule type" value="Genomic_DNA"/>
</dbReference>
<feature type="transmembrane region" description="Helical" evidence="1">
    <location>
        <begin position="47"/>
        <end position="66"/>
    </location>
</feature>
<sequence length="106" mass="12770">MKNRECPYCHRKIALKRCLRYFYRGTNYATTCNHCGKEIRLTKEPVPFMYCFCAGILSAYVPSYFFLYRLHWPFLKAVLYDLPFLFLCTTACTILTFKRLFFKRTD</sequence>
<reference evidence="2 3" key="1">
    <citation type="submission" date="2011-12" db="EMBL/GenBank/DDBJ databases">
        <title>The Genome Sequence of Prevotella maculosa OT 289.</title>
        <authorList>
            <consortium name="The Broad Institute Genome Sequencing Platform"/>
            <person name="Earl A."/>
            <person name="Ward D."/>
            <person name="Feldgarden M."/>
            <person name="Gevers D."/>
            <person name="Izard J."/>
            <person name="Blanton J.M."/>
            <person name="Mathney J."/>
            <person name="Tanner A.C."/>
            <person name="Dewhirst F.E."/>
            <person name="Young S.K."/>
            <person name="Zeng Q."/>
            <person name="Gargeya S."/>
            <person name="Fitzgerald M."/>
            <person name="Haas B."/>
            <person name="Abouelleil A."/>
            <person name="Alvarado L."/>
            <person name="Arachchi H.M."/>
            <person name="Berlin A."/>
            <person name="Chapman S.B."/>
            <person name="Gearin G."/>
            <person name="Goldberg J."/>
            <person name="Griggs A."/>
            <person name="Gujja S."/>
            <person name="Hansen M."/>
            <person name="Heiman D."/>
            <person name="Howarth C."/>
            <person name="Larimer J."/>
            <person name="Lui A."/>
            <person name="MacDonald P.J.P."/>
            <person name="McCowen C."/>
            <person name="Montmayeur A."/>
            <person name="Murphy C."/>
            <person name="Neiman D."/>
            <person name="Pearson M."/>
            <person name="Priest M."/>
            <person name="Roberts A."/>
            <person name="Saif S."/>
            <person name="Shea T."/>
            <person name="Sisk P."/>
            <person name="Stolte C."/>
            <person name="Sykes S."/>
            <person name="Wortman J."/>
            <person name="Nusbaum C."/>
            <person name="Birren B."/>
        </authorList>
    </citation>
    <scope>NUCLEOTIDE SEQUENCE [LARGE SCALE GENOMIC DNA]</scope>
    <source>
        <strain evidence="2 3">OT 289</strain>
    </source>
</reference>